<comment type="caution">
    <text evidence="3">The sequence shown here is derived from an EMBL/GenBank/DDBJ whole genome shotgun (WGS) entry which is preliminary data.</text>
</comment>
<name>A0A2G2X234_CAPBA</name>
<reference evidence="3 4" key="1">
    <citation type="journal article" date="2017" name="Genome Biol.">
        <title>New reference genome sequences of hot pepper reveal the massive evolution of plant disease-resistance genes by retroduplication.</title>
        <authorList>
            <person name="Kim S."/>
            <person name="Park J."/>
            <person name="Yeom S.I."/>
            <person name="Kim Y.M."/>
            <person name="Seo E."/>
            <person name="Kim K.T."/>
            <person name="Kim M.S."/>
            <person name="Lee J.M."/>
            <person name="Cheong K."/>
            <person name="Shin H.S."/>
            <person name="Kim S.B."/>
            <person name="Han K."/>
            <person name="Lee J."/>
            <person name="Park M."/>
            <person name="Lee H.A."/>
            <person name="Lee H.Y."/>
            <person name="Lee Y."/>
            <person name="Oh S."/>
            <person name="Lee J.H."/>
            <person name="Choi E."/>
            <person name="Choi E."/>
            <person name="Lee S.E."/>
            <person name="Jeon J."/>
            <person name="Kim H."/>
            <person name="Choi G."/>
            <person name="Song H."/>
            <person name="Lee J."/>
            <person name="Lee S.C."/>
            <person name="Kwon J.K."/>
            <person name="Lee H.Y."/>
            <person name="Koo N."/>
            <person name="Hong Y."/>
            <person name="Kim R.W."/>
            <person name="Kang W.H."/>
            <person name="Huh J.H."/>
            <person name="Kang B.C."/>
            <person name="Yang T.J."/>
            <person name="Lee Y.H."/>
            <person name="Bennetzen J.L."/>
            <person name="Choi D."/>
        </authorList>
    </citation>
    <scope>NUCLEOTIDE SEQUENCE [LARGE SCALE GENOMIC DNA]</scope>
    <source>
        <strain evidence="4">cv. PBC81</strain>
    </source>
</reference>
<dbReference type="Gene3D" id="3.50.30.30">
    <property type="match status" value="1"/>
</dbReference>
<dbReference type="PANTHER" id="PTHR10795">
    <property type="entry name" value="PROPROTEIN CONVERTASE SUBTILISIN/KEXIN"/>
    <property type="match status" value="1"/>
</dbReference>
<evidence type="ECO:0000313" key="3">
    <source>
        <dbReference type="EMBL" id="PHT51501.1"/>
    </source>
</evidence>
<sequence length="294" mass="32498">MPRGFVSICWGMPRSILYLEDVRDEGPRHRVKHGSVVRGIALQANRAESLPEDLTPNSKKPDWGLRILLIQAFDFLRPERPASNLGNRAYFRPGMGWIGSFSAAPTSSHCEGQSILDERKLRAHVLAIDVGHVNPSKASTPGLIYDIHSMNYTQYLCGLSYTKIQIGLIGNGESYEGQSLFQQKYLPPILFPLVYSQEIAKCEPESLKNADVRSKIVSCDNDKKPPNYHDQVVKDVGGVAIIFVNPKDSGDTILKIVHVLPATIVGSADEEMIKGYVTSSSTTSTGIIFDKDRL</sequence>
<keyword evidence="2" id="KW-0732">Signal</keyword>
<dbReference type="EMBL" id="MLFT02000003">
    <property type="protein sequence ID" value="PHT51501.1"/>
    <property type="molecule type" value="Genomic_DNA"/>
</dbReference>
<evidence type="ECO:0000313" key="4">
    <source>
        <dbReference type="Proteomes" id="UP000224567"/>
    </source>
</evidence>
<dbReference type="CDD" id="cd02120">
    <property type="entry name" value="PA_subtilisin_like"/>
    <property type="match status" value="1"/>
</dbReference>
<dbReference type="Proteomes" id="UP000224567">
    <property type="component" value="Unassembled WGS sequence"/>
</dbReference>
<keyword evidence="4" id="KW-1185">Reference proteome</keyword>
<dbReference type="STRING" id="33114.A0A2G2X234"/>
<proteinExistence type="inferred from homology"/>
<dbReference type="InterPro" id="IPR045051">
    <property type="entry name" value="SBT"/>
</dbReference>
<organism evidence="3 4">
    <name type="scientific">Capsicum baccatum</name>
    <name type="common">Peruvian pepper</name>
    <dbReference type="NCBI Taxonomy" id="33114"/>
    <lineage>
        <taxon>Eukaryota</taxon>
        <taxon>Viridiplantae</taxon>
        <taxon>Streptophyta</taxon>
        <taxon>Embryophyta</taxon>
        <taxon>Tracheophyta</taxon>
        <taxon>Spermatophyta</taxon>
        <taxon>Magnoliopsida</taxon>
        <taxon>eudicotyledons</taxon>
        <taxon>Gunneridae</taxon>
        <taxon>Pentapetalae</taxon>
        <taxon>asterids</taxon>
        <taxon>lamiids</taxon>
        <taxon>Solanales</taxon>
        <taxon>Solanaceae</taxon>
        <taxon>Solanoideae</taxon>
        <taxon>Capsiceae</taxon>
        <taxon>Capsicum</taxon>
    </lineage>
</organism>
<gene>
    <name evidence="3" type="ORF">CQW23_05963</name>
</gene>
<dbReference type="AlphaFoldDB" id="A0A2G2X234"/>
<accession>A0A2G2X234</accession>
<reference evidence="4" key="2">
    <citation type="journal article" date="2017" name="J. Anim. Genet.">
        <title>Multiple reference genome sequences of hot pepper reveal the massive evolution of plant disease resistance genes by retroduplication.</title>
        <authorList>
            <person name="Kim S."/>
            <person name="Park J."/>
            <person name="Yeom S.-I."/>
            <person name="Kim Y.-M."/>
            <person name="Seo E."/>
            <person name="Kim K.-T."/>
            <person name="Kim M.-S."/>
            <person name="Lee J.M."/>
            <person name="Cheong K."/>
            <person name="Shin H.-S."/>
            <person name="Kim S.-B."/>
            <person name="Han K."/>
            <person name="Lee J."/>
            <person name="Park M."/>
            <person name="Lee H.-A."/>
            <person name="Lee H.-Y."/>
            <person name="Lee Y."/>
            <person name="Oh S."/>
            <person name="Lee J.H."/>
            <person name="Choi E."/>
            <person name="Choi E."/>
            <person name="Lee S.E."/>
            <person name="Jeon J."/>
            <person name="Kim H."/>
            <person name="Choi G."/>
            <person name="Song H."/>
            <person name="Lee J."/>
            <person name="Lee S.-C."/>
            <person name="Kwon J.-K."/>
            <person name="Lee H.-Y."/>
            <person name="Koo N."/>
            <person name="Hong Y."/>
            <person name="Kim R.W."/>
            <person name="Kang W.-H."/>
            <person name="Huh J.H."/>
            <person name="Kang B.-C."/>
            <person name="Yang T.-J."/>
            <person name="Lee Y.-H."/>
            <person name="Bennetzen J.L."/>
            <person name="Choi D."/>
        </authorList>
    </citation>
    <scope>NUCLEOTIDE SEQUENCE [LARGE SCALE GENOMIC DNA]</scope>
    <source>
        <strain evidence="4">cv. PBC81</strain>
    </source>
</reference>
<comment type="similarity">
    <text evidence="1">Belongs to the peptidase S8 family.</text>
</comment>
<evidence type="ECO:0000256" key="2">
    <source>
        <dbReference type="ARBA" id="ARBA00022729"/>
    </source>
</evidence>
<protein>
    <submittedName>
        <fullName evidence="3">Uncharacterized protein</fullName>
    </submittedName>
</protein>
<dbReference type="OrthoDB" id="206201at2759"/>
<evidence type="ECO:0000256" key="1">
    <source>
        <dbReference type="ARBA" id="ARBA00011073"/>
    </source>
</evidence>